<dbReference type="InterPro" id="IPR014555">
    <property type="entry name" value="RecF-like"/>
</dbReference>
<feature type="domain" description="ATPase AAA-type core" evidence="1">
    <location>
        <begin position="219"/>
        <end position="372"/>
    </location>
</feature>
<dbReference type="GO" id="GO:0006302">
    <property type="term" value="P:double-strand break repair"/>
    <property type="evidence" value="ECO:0007669"/>
    <property type="project" value="TreeGrafter"/>
</dbReference>
<dbReference type="InterPro" id="IPR003959">
    <property type="entry name" value="ATPase_AAA_core"/>
</dbReference>
<dbReference type="InterPro" id="IPR027417">
    <property type="entry name" value="P-loop_NTPase"/>
</dbReference>
<organism evidence="2 3">
    <name type="scientific">Thermoflexus hugenholtzii JAD2</name>
    <dbReference type="NCBI Taxonomy" id="877466"/>
    <lineage>
        <taxon>Bacteria</taxon>
        <taxon>Bacillati</taxon>
        <taxon>Chloroflexota</taxon>
        <taxon>Thermoflexia</taxon>
        <taxon>Thermoflexales</taxon>
        <taxon>Thermoflexaceae</taxon>
        <taxon>Thermoflexus</taxon>
    </lineage>
</organism>
<feature type="domain" description="ATPase AAA-type core" evidence="1">
    <location>
        <begin position="23"/>
        <end position="101"/>
    </location>
</feature>
<evidence type="ECO:0000313" key="2">
    <source>
        <dbReference type="EMBL" id="SNB73566.1"/>
    </source>
</evidence>
<dbReference type="OrthoDB" id="9810873at2"/>
<reference evidence="3" key="1">
    <citation type="submission" date="2017-06" db="EMBL/GenBank/DDBJ databases">
        <authorList>
            <person name="Varghese N."/>
            <person name="Submissions S."/>
        </authorList>
    </citation>
    <scope>NUCLEOTIDE SEQUENCE [LARGE SCALE GENOMIC DNA]</scope>
    <source>
        <strain evidence="3">JAD2</strain>
    </source>
</reference>
<dbReference type="InParanoid" id="A0A212RM36"/>
<dbReference type="Gene3D" id="3.40.50.300">
    <property type="entry name" value="P-loop containing nucleotide triphosphate hydrolases"/>
    <property type="match status" value="2"/>
</dbReference>
<dbReference type="AlphaFoldDB" id="A0A212RM36"/>
<proteinExistence type="predicted"/>
<accession>A0A212RM36</accession>
<dbReference type="RefSeq" id="WP_159461753.1">
    <property type="nucleotide sequence ID" value="NZ_FYEK01000071.1"/>
</dbReference>
<dbReference type="PANTHER" id="PTHR32182:SF22">
    <property type="entry name" value="ATP-DEPENDENT ENDONUCLEASE, OLD FAMILY-RELATED"/>
    <property type="match status" value="1"/>
</dbReference>
<gene>
    <name evidence="2" type="ORF">SAMN02746019_00019270</name>
</gene>
<sequence>MIRRVLVDGYKSLRGVELALRPLTLIIGPNAGGKSNLFDALGLLSRMATRPSLADAFREHRGDPLEAFYYGEEGLAGLLRRDHAEFTMEVDVELSDTAIRRAEQLMDIYRGGNGELRPAKASRRITERLLRYRLTVAICPKTGVLRVQDESLRALTEVGGELRPDERRRPFLERVGNRLRLRMEGQARPMEYEIGLNHTIVSLPVYPPHYPHLVAFREELASWQFYYFEPRQMREESPVKEVEVLTSSGGDLAAFYYTLQRRDPLQFDNLQRVLRALVPSVEGFSTELTDEGKVRLKIREGGVDFSARLISEGTLRLLGLIAILSPSNPAAVIGLEEPENGVHPRRLKIIADLLREASRRRQVLINTHSPLLPDYLGDEALLIRCVRRDGSSSFEELTGAVGLFRRPAVGEALEEEEPSISQRILRGDWG</sequence>
<dbReference type="PANTHER" id="PTHR32182">
    <property type="entry name" value="DNA REPLICATION AND REPAIR PROTEIN RECF"/>
    <property type="match status" value="1"/>
</dbReference>
<dbReference type="Proteomes" id="UP000197025">
    <property type="component" value="Unassembled WGS sequence"/>
</dbReference>
<dbReference type="GO" id="GO:0016887">
    <property type="term" value="F:ATP hydrolysis activity"/>
    <property type="evidence" value="ECO:0007669"/>
    <property type="project" value="InterPro"/>
</dbReference>
<evidence type="ECO:0000259" key="1">
    <source>
        <dbReference type="Pfam" id="PF13304"/>
    </source>
</evidence>
<name>A0A212RM36_9CHLR</name>
<dbReference type="GO" id="GO:0005524">
    <property type="term" value="F:ATP binding"/>
    <property type="evidence" value="ECO:0007669"/>
    <property type="project" value="InterPro"/>
</dbReference>
<protein>
    <submittedName>
        <fullName evidence="2">Predicted ATPase</fullName>
    </submittedName>
</protein>
<dbReference type="PIRSF" id="PIRSF029347">
    <property type="entry name" value="RecF"/>
    <property type="match status" value="1"/>
</dbReference>
<dbReference type="EMBL" id="FYEK01000071">
    <property type="protein sequence ID" value="SNB73566.1"/>
    <property type="molecule type" value="Genomic_DNA"/>
</dbReference>
<dbReference type="Pfam" id="PF13304">
    <property type="entry name" value="AAA_21"/>
    <property type="match status" value="2"/>
</dbReference>
<evidence type="ECO:0000313" key="3">
    <source>
        <dbReference type="Proteomes" id="UP000197025"/>
    </source>
</evidence>
<dbReference type="SUPFAM" id="SSF52540">
    <property type="entry name" value="P-loop containing nucleoside triphosphate hydrolases"/>
    <property type="match status" value="1"/>
</dbReference>
<dbReference type="GO" id="GO:0000731">
    <property type="term" value="P:DNA synthesis involved in DNA repair"/>
    <property type="evidence" value="ECO:0007669"/>
    <property type="project" value="TreeGrafter"/>
</dbReference>
<keyword evidence="3" id="KW-1185">Reference proteome</keyword>